<proteinExistence type="predicted"/>
<dbReference type="Gene3D" id="1.25.40.10">
    <property type="entry name" value="Tetratricopeptide repeat domain"/>
    <property type="match status" value="1"/>
</dbReference>
<keyword evidence="2" id="KW-1185">Reference proteome</keyword>
<protein>
    <submittedName>
        <fullName evidence="1">Uncharacterized protein</fullName>
    </submittedName>
</protein>
<evidence type="ECO:0000313" key="1">
    <source>
        <dbReference type="EMBL" id="SHN70803.1"/>
    </source>
</evidence>
<dbReference type="SUPFAM" id="SSF81901">
    <property type="entry name" value="HCP-like"/>
    <property type="match status" value="1"/>
</dbReference>
<accession>A0A1M7TJJ3</accession>
<organism evidence="1 2">
    <name type="scientific">Desulfovibrio litoralis DSM 11393</name>
    <dbReference type="NCBI Taxonomy" id="1121455"/>
    <lineage>
        <taxon>Bacteria</taxon>
        <taxon>Pseudomonadati</taxon>
        <taxon>Thermodesulfobacteriota</taxon>
        <taxon>Desulfovibrionia</taxon>
        <taxon>Desulfovibrionales</taxon>
        <taxon>Desulfovibrionaceae</taxon>
        <taxon>Desulfovibrio</taxon>
    </lineage>
</organism>
<dbReference type="InterPro" id="IPR011990">
    <property type="entry name" value="TPR-like_helical_dom_sf"/>
</dbReference>
<dbReference type="EMBL" id="FRDI01000013">
    <property type="protein sequence ID" value="SHN70803.1"/>
    <property type="molecule type" value="Genomic_DNA"/>
</dbReference>
<evidence type="ECO:0000313" key="2">
    <source>
        <dbReference type="Proteomes" id="UP000186469"/>
    </source>
</evidence>
<gene>
    <name evidence="1" type="ORF">SAMN02745728_02105</name>
</gene>
<reference evidence="1 2" key="1">
    <citation type="submission" date="2016-12" db="EMBL/GenBank/DDBJ databases">
        <authorList>
            <person name="Song W.-J."/>
            <person name="Kurnit D.M."/>
        </authorList>
    </citation>
    <scope>NUCLEOTIDE SEQUENCE [LARGE SCALE GENOMIC DNA]</scope>
    <source>
        <strain evidence="1 2">DSM 11393</strain>
    </source>
</reference>
<dbReference type="STRING" id="1121455.SAMN02745728_02105"/>
<dbReference type="Proteomes" id="UP000186469">
    <property type="component" value="Unassembled WGS sequence"/>
</dbReference>
<sequence>MLSLTACQTQKTQQNQQAKVDGFNIKYIKKTSWTKNKELDSAYYSYVTGNFNDSFKRFEALSKTKEKKTAAEASAMLARSYEQQRGVEPKDSETNLLFEKVKKMYESLKVKNSPVANIYQKMFFKTEINDNDIKELSLLAESGHIPAKNLLGVIKEKSGDYCSAFKNFEQASLAGYIPAFYNLSRYYANGLCIEKNLVKAQELETRAYKMGYNISK</sequence>
<name>A0A1M7TJJ3_9BACT</name>
<dbReference type="AlphaFoldDB" id="A0A1M7TJJ3"/>